<evidence type="ECO:0000313" key="2">
    <source>
        <dbReference type="EMBL" id="MBL4936683.1"/>
    </source>
</evidence>
<evidence type="ECO:0000259" key="1">
    <source>
        <dbReference type="Pfam" id="PF12671"/>
    </source>
</evidence>
<keyword evidence="3" id="KW-1185">Reference proteome</keyword>
<proteinExistence type="predicted"/>
<dbReference type="EMBL" id="JAESWC010000008">
    <property type="protein sequence ID" value="MBL4936683.1"/>
    <property type="molecule type" value="Genomic_DNA"/>
</dbReference>
<dbReference type="PANTHER" id="PTHR40032">
    <property type="entry name" value="EXPORTED PROTEIN-RELATED"/>
    <property type="match status" value="1"/>
</dbReference>
<dbReference type="PANTHER" id="PTHR40032:SF1">
    <property type="entry name" value="EXPORTED PROTEIN"/>
    <property type="match status" value="1"/>
</dbReference>
<dbReference type="InterPro" id="IPR024301">
    <property type="entry name" value="Amidase_6"/>
</dbReference>
<comment type="caution">
    <text evidence="2">The sequence shown here is derived from an EMBL/GenBank/DDBJ whole genome shotgun (WGS) entry which is preliminary data.</text>
</comment>
<feature type="domain" description="Putative amidase" evidence="1">
    <location>
        <begin position="12"/>
        <end position="164"/>
    </location>
</feature>
<protein>
    <submittedName>
        <fullName evidence="2">Amidase domain-containing protein</fullName>
    </submittedName>
</protein>
<gene>
    <name evidence="2" type="ORF">JK636_13045</name>
</gene>
<accession>A0ABS1TFD8</accession>
<dbReference type="RefSeq" id="WP_202749444.1">
    <property type="nucleotide sequence ID" value="NZ_JAESWC010000008.1"/>
</dbReference>
<name>A0ABS1TFD8_9CLOT</name>
<organism evidence="2 3">
    <name type="scientific">Clostridium rhizosphaerae</name>
    <dbReference type="NCBI Taxonomy" id="2803861"/>
    <lineage>
        <taxon>Bacteria</taxon>
        <taxon>Bacillati</taxon>
        <taxon>Bacillota</taxon>
        <taxon>Clostridia</taxon>
        <taxon>Eubacteriales</taxon>
        <taxon>Clostridiaceae</taxon>
        <taxon>Clostridium</taxon>
    </lineage>
</organism>
<dbReference type="Pfam" id="PF12671">
    <property type="entry name" value="Amidase_6"/>
    <property type="match status" value="1"/>
</dbReference>
<sequence>MYYYGDFYRVNSYDRQEASKYALNYSLTPNETYRYFGLHGDGGGDCTNFISQCLKAGGSPFSYDSSPWWYRKNIANRNNDTWSVSWAVAHSLYWTLKIRGQSRASGLKAVEVQNIEELELGDLIQYENYKGFIYHSTIITDFTNEGGRRVPLISQHTYDAQNISYIKPAAKKMHFMKIEIS</sequence>
<evidence type="ECO:0000313" key="3">
    <source>
        <dbReference type="Proteomes" id="UP000632377"/>
    </source>
</evidence>
<dbReference type="Proteomes" id="UP000632377">
    <property type="component" value="Unassembled WGS sequence"/>
</dbReference>
<reference evidence="2 3" key="1">
    <citation type="submission" date="2021-01" db="EMBL/GenBank/DDBJ databases">
        <title>Genome public.</title>
        <authorList>
            <person name="Liu C."/>
            <person name="Sun Q."/>
        </authorList>
    </citation>
    <scope>NUCLEOTIDE SEQUENCE [LARGE SCALE GENOMIC DNA]</scope>
    <source>
        <strain evidence="2 3">YIM B02515</strain>
    </source>
</reference>